<feature type="domain" description="DUF2089" evidence="1">
    <location>
        <begin position="42"/>
        <end position="88"/>
    </location>
</feature>
<organism evidence="3 4">
    <name type="scientific">Acidaminobacter hydrogenoformans DSM 2784</name>
    <dbReference type="NCBI Taxonomy" id="1120920"/>
    <lineage>
        <taxon>Bacteria</taxon>
        <taxon>Bacillati</taxon>
        <taxon>Bacillota</taxon>
        <taxon>Clostridia</taxon>
        <taxon>Peptostreptococcales</taxon>
        <taxon>Acidaminobacteraceae</taxon>
        <taxon>Acidaminobacter</taxon>
    </lineage>
</organism>
<dbReference type="Pfam" id="PF09862">
    <property type="entry name" value="DUF2089"/>
    <property type="match status" value="1"/>
</dbReference>
<name>A0A1G5S260_9FIRM</name>
<protein>
    <recommendedName>
        <fullName evidence="5">DUF2089 domain-containing protein</fullName>
    </recommendedName>
</protein>
<dbReference type="InterPro" id="IPR018658">
    <property type="entry name" value="DUF2089"/>
</dbReference>
<evidence type="ECO:0000313" key="3">
    <source>
        <dbReference type="EMBL" id="SCZ79831.1"/>
    </source>
</evidence>
<dbReference type="InterPro" id="IPR053957">
    <property type="entry name" value="DUF2089_Zn_ribbon"/>
</dbReference>
<reference evidence="3 4" key="1">
    <citation type="submission" date="2016-10" db="EMBL/GenBank/DDBJ databases">
        <authorList>
            <person name="de Groot N.N."/>
        </authorList>
    </citation>
    <scope>NUCLEOTIDE SEQUENCE [LARGE SCALE GENOMIC DNA]</scope>
    <source>
        <strain evidence="3 4">DSM 2784</strain>
    </source>
</reference>
<evidence type="ECO:0008006" key="5">
    <source>
        <dbReference type="Google" id="ProtNLM"/>
    </source>
</evidence>
<accession>A0A1G5S260</accession>
<evidence type="ECO:0000259" key="2">
    <source>
        <dbReference type="Pfam" id="PF22747"/>
    </source>
</evidence>
<keyword evidence="4" id="KW-1185">Reference proteome</keyword>
<gene>
    <name evidence="3" type="ORF">SAMN03080599_01955</name>
</gene>
<dbReference type="OrthoDB" id="9797643at2"/>
<dbReference type="Proteomes" id="UP000199208">
    <property type="component" value="Unassembled WGS sequence"/>
</dbReference>
<dbReference type="STRING" id="1120920.SAMN03080599_01955"/>
<sequence>MAREVIGQCPICQDKLRVTQLSCKTCGTQISGEFELCKFCQLEKNQKYFAEIFIKNRGNIKEIEKEMGISYPTVRRLLDDVIEALGYKEEAKKDAVNQSEILDQLSKGEITSEQALKLLNGEPV</sequence>
<feature type="domain" description="DUF2089" evidence="2">
    <location>
        <begin position="9"/>
        <end position="40"/>
    </location>
</feature>
<proteinExistence type="predicted"/>
<evidence type="ECO:0000259" key="1">
    <source>
        <dbReference type="Pfam" id="PF09862"/>
    </source>
</evidence>
<evidence type="ECO:0000313" key="4">
    <source>
        <dbReference type="Proteomes" id="UP000199208"/>
    </source>
</evidence>
<dbReference type="EMBL" id="FMWL01000009">
    <property type="protein sequence ID" value="SCZ79831.1"/>
    <property type="molecule type" value="Genomic_DNA"/>
</dbReference>
<dbReference type="AlphaFoldDB" id="A0A1G5S260"/>
<dbReference type="Pfam" id="PF22747">
    <property type="entry name" value="Zn_ribbon_DUF2089"/>
    <property type="match status" value="1"/>
</dbReference>
<dbReference type="RefSeq" id="WP_092590984.1">
    <property type="nucleotide sequence ID" value="NZ_FMWL01000009.1"/>
</dbReference>